<dbReference type="GO" id="GO:0031412">
    <property type="term" value="P:gas vesicle organization"/>
    <property type="evidence" value="ECO:0007669"/>
    <property type="project" value="InterPro"/>
</dbReference>
<comment type="caution">
    <text evidence="1">The sequence shown here is derived from an EMBL/GenBank/DDBJ whole genome shotgun (WGS) entry which is preliminary data.</text>
</comment>
<sequence>MADFTELGKKALQMIAELVNKEPLSVISITRDGDKWVVLTEVLERKSVPDTQNIIGIYQLTFSKGKDLLGYRRTELRRKGDMGEETIAEVE</sequence>
<evidence type="ECO:0008006" key="2">
    <source>
        <dbReference type="Google" id="ProtNLM"/>
    </source>
</evidence>
<proteinExistence type="predicted"/>
<dbReference type="InterPro" id="IPR008634">
    <property type="entry name" value="Gas-vesicle_GvpO"/>
</dbReference>
<dbReference type="EMBL" id="BARW01027442">
    <property type="protein sequence ID" value="GAJ15586.1"/>
    <property type="molecule type" value="Genomic_DNA"/>
</dbReference>
<name>X1VJM9_9ZZZZ</name>
<organism evidence="1">
    <name type="scientific">marine sediment metagenome</name>
    <dbReference type="NCBI Taxonomy" id="412755"/>
    <lineage>
        <taxon>unclassified sequences</taxon>
        <taxon>metagenomes</taxon>
        <taxon>ecological metagenomes</taxon>
    </lineage>
</organism>
<dbReference type="Pfam" id="PF05800">
    <property type="entry name" value="GvpO"/>
    <property type="match status" value="1"/>
</dbReference>
<protein>
    <recommendedName>
        <fullName evidence="2">Gas vesicle synthesis protein GvpO</fullName>
    </recommendedName>
</protein>
<gene>
    <name evidence="1" type="ORF">S12H4_44528</name>
</gene>
<reference evidence="1" key="1">
    <citation type="journal article" date="2014" name="Front. Microbiol.">
        <title>High frequency of phylogenetically diverse reductive dehalogenase-homologous genes in deep subseafloor sedimentary metagenomes.</title>
        <authorList>
            <person name="Kawai M."/>
            <person name="Futagami T."/>
            <person name="Toyoda A."/>
            <person name="Takaki Y."/>
            <person name="Nishi S."/>
            <person name="Hori S."/>
            <person name="Arai W."/>
            <person name="Tsubouchi T."/>
            <person name="Morono Y."/>
            <person name="Uchiyama I."/>
            <person name="Ito T."/>
            <person name="Fujiyama A."/>
            <person name="Inagaki F."/>
            <person name="Takami H."/>
        </authorList>
    </citation>
    <scope>NUCLEOTIDE SEQUENCE</scope>
    <source>
        <strain evidence="1">Expedition CK06-06</strain>
    </source>
</reference>
<evidence type="ECO:0000313" key="1">
    <source>
        <dbReference type="EMBL" id="GAJ15586.1"/>
    </source>
</evidence>
<dbReference type="AlphaFoldDB" id="X1VJM9"/>
<accession>X1VJM9</accession>